<dbReference type="EMBL" id="DVLF01000060">
    <property type="protein sequence ID" value="HIT49747.1"/>
    <property type="molecule type" value="Genomic_DNA"/>
</dbReference>
<evidence type="ECO:0000313" key="3">
    <source>
        <dbReference type="Proteomes" id="UP000886758"/>
    </source>
</evidence>
<dbReference type="Proteomes" id="UP000886758">
    <property type="component" value="Unassembled WGS sequence"/>
</dbReference>
<keyword evidence="1" id="KW-0812">Transmembrane</keyword>
<sequence>MKQRNAIRRKIMSKNTGPLSAPKKLKILVTIVDRGKADFYLDILEGFDVNLQTVSYGKGTVSTEIMHYLGLSETGKAVILSVVSEERIKEILDAYEDKYFKTRNGKAIAFTIPLSSVIGVTVYQFLSNYSAEGGK</sequence>
<gene>
    <name evidence="2" type="ORF">IAD46_01840</name>
</gene>
<organism evidence="2 3">
    <name type="scientific">Candidatus Pelethenecus faecipullorum</name>
    <dbReference type="NCBI Taxonomy" id="2840900"/>
    <lineage>
        <taxon>Bacteria</taxon>
        <taxon>Bacillati</taxon>
        <taxon>Mycoplasmatota</taxon>
        <taxon>Mollicutes</taxon>
        <taxon>Candidatus Pelethenecus</taxon>
    </lineage>
</organism>
<evidence type="ECO:0008006" key="4">
    <source>
        <dbReference type="Google" id="ProtNLM"/>
    </source>
</evidence>
<protein>
    <recommendedName>
        <fullName evidence="4">Nitrogen regulatory protein P-II</fullName>
    </recommendedName>
</protein>
<accession>A0A9D1GQB9</accession>
<evidence type="ECO:0000313" key="2">
    <source>
        <dbReference type="EMBL" id="HIT49747.1"/>
    </source>
</evidence>
<proteinExistence type="predicted"/>
<dbReference type="AlphaFoldDB" id="A0A9D1GQB9"/>
<feature type="transmembrane region" description="Helical" evidence="1">
    <location>
        <begin position="107"/>
        <end position="126"/>
    </location>
</feature>
<dbReference type="InterPro" id="IPR011322">
    <property type="entry name" value="N-reg_PII-like_a/b"/>
</dbReference>
<dbReference type="Gene3D" id="3.30.70.120">
    <property type="match status" value="1"/>
</dbReference>
<dbReference type="InterPro" id="IPR015867">
    <property type="entry name" value="N-reg_PII/ATP_PRibTrfase_C"/>
</dbReference>
<reference evidence="2" key="2">
    <citation type="journal article" date="2021" name="PeerJ">
        <title>Extensive microbial diversity within the chicken gut microbiome revealed by metagenomics and culture.</title>
        <authorList>
            <person name="Gilroy R."/>
            <person name="Ravi A."/>
            <person name="Getino M."/>
            <person name="Pursley I."/>
            <person name="Horton D.L."/>
            <person name="Alikhan N.F."/>
            <person name="Baker D."/>
            <person name="Gharbi K."/>
            <person name="Hall N."/>
            <person name="Watson M."/>
            <person name="Adriaenssens E.M."/>
            <person name="Foster-Nyarko E."/>
            <person name="Jarju S."/>
            <person name="Secka A."/>
            <person name="Antonio M."/>
            <person name="Oren A."/>
            <person name="Chaudhuri R.R."/>
            <person name="La Ragione R."/>
            <person name="Hildebrand F."/>
            <person name="Pallen M.J."/>
        </authorList>
    </citation>
    <scope>NUCLEOTIDE SEQUENCE</scope>
    <source>
        <strain evidence="2">ChiW17-6978</strain>
    </source>
</reference>
<dbReference type="SUPFAM" id="SSF54913">
    <property type="entry name" value="GlnB-like"/>
    <property type="match status" value="1"/>
</dbReference>
<name>A0A9D1GQB9_9MOLU</name>
<evidence type="ECO:0000256" key="1">
    <source>
        <dbReference type="SAM" id="Phobius"/>
    </source>
</evidence>
<keyword evidence="1" id="KW-0472">Membrane</keyword>
<comment type="caution">
    <text evidence="2">The sequence shown here is derived from an EMBL/GenBank/DDBJ whole genome shotgun (WGS) entry which is preliminary data.</text>
</comment>
<reference evidence="2" key="1">
    <citation type="submission" date="2020-10" db="EMBL/GenBank/DDBJ databases">
        <authorList>
            <person name="Gilroy R."/>
        </authorList>
    </citation>
    <scope>NUCLEOTIDE SEQUENCE</scope>
    <source>
        <strain evidence="2">ChiW17-6978</strain>
    </source>
</reference>
<keyword evidence="1" id="KW-1133">Transmembrane helix</keyword>